<feature type="region of interest" description="Disordered" evidence="2">
    <location>
        <begin position="727"/>
        <end position="783"/>
    </location>
</feature>
<proteinExistence type="predicted"/>
<evidence type="ECO:0000313" key="5">
    <source>
        <dbReference type="Proteomes" id="UP001157126"/>
    </source>
</evidence>
<dbReference type="Pfam" id="PF00176">
    <property type="entry name" value="SNF2-rel_dom"/>
    <property type="match status" value="1"/>
</dbReference>
<feature type="compositionally biased region" description="Low complexity" evidence="2">
    <location>
        <begin position="755"/>
        <end position="776"/>
    </location>
</feature>
<dbReference type="PROSITE" id="PS50966">
    <property type="entry name" value="ZF_SWIM"/>
    <property type="match status" value="1"/>
</dbReference>
<dbReference type="InterPro" id="IPR000330">
    <property type="entry name" value="SNF2_N"/>
</dbReference>
<dbReference type="SUPFAM" id="SSF52540">
    <property type="entry name" value="P-loop containing nucleoside triphosphate hydrolases"/>
    <property type="match status" value="1"/>
</dbReference>
<name>A0ABQ6IY79_9MICO</name>
<feature type="domain" description="SWIM-type" evidence="3">
    <location>
        <begin position="67"/>
        <end position="106"/>
    </location>
</feature>
<evidence type="ECO:0000256" key="1">
    <source>
        <dbReference type="PROSITE-ProRule" id="PRU00325"/>
    </source>
</evidence>
<dbReference type="InterPro" id="IPR007527">
    <property type="entry name" value="Znf_SWIM"/>
</dbReference>
<sequence length="783" mass="85186">MGRPSTSHWVSRLPDEQLVRVAGGPTFTRGMAHHKRGHVDRLDWLDDDGLRGHLRIVDHTSSDIREFETTVHPDSARSGTPTWSSACTCRVGTNCSHAVGVLLGARALLRELPVDQSPARGGTGDDDTPDWERRLAVFTVDEPATVDLVETGGSKDVLALEFSARPGAAITMRPRRRTPGGTWSGQGAQWTDLREPHRRISEAQRLAFVAIERANPARLSKFDGPHATLSLETMGLEVWSLLRRLVATGVPLLMADGREVRLSDSEITVSMHLDTSEDGGLVLRPAAFRPDDEGEQRLDGMIRPVGDPAHGVSVAGSHLVTLGPLTGELPPGAGHLLRDPRPVRIPEADTLRFFTGHLPALRRSMPVRTSESVKIPTVQPPRLRLTATYKEAHHTWLDWAWLYPVGEETKVVRLADHSMPGFRQLESEQAVIDVLAGGPLGERPGLLPTIAGRSRLSSPVSLVGMGAATFTENCLPWLEDCDEVDVVIVGEVPEYGPALSDPVIHVTLDERSEERDWFDLDVTITVDGENVPVSEVIRGLVRGDSRLLLASGTHFSLDTPALDQLRELIEESRSLVDRERGTLRVSLYHVGLFDQLAALGVVDRQARRFAERVDALRAALTPDAQASAAEVPAGLDAELRPYQAEGLRWAATLWDAKLGGILADDMGLGKTVQVIALLERARERGDLDGPVLVVAPTSVVGAWAEQLERFAPGLRAVMLSETEAKRRRAGGTPWTTLCATRTSSSPPTPSCGWVRTPTPTSGGGRSSSTRRSSSRTTARRPTR</sequence>
<keyword evidence="1" id="KW-0862">Zinc</keyword>
<accession>A0ABQ6IY79</accession>
<keyword evidence="1" id="KW-0479">Metal-binding</keyword>
<evidence type="ECO:0000259" key="3">
    <source>
        <dbReference type="PROSITE" id="PS50966"/>
    </source>
</evidence>
<organism evidence="4 5">
    <name type="scientific">Mobilicoccus caccae</name>
    <dbReference type="NCBI Taxonomy" id="1859295"/>
    <lineage>
        <taxon>Bacteria</taxon>
        <taxon>Bacillati</taxon>
        <taxon>Actinomycetota</taxon>
        <taxon>Actinomycetes</taxon>
        <taxon>Micrococcales</taxon>
        <taxon>Dermatophilaceae</taxon>
        <taxon>Mobilicoccus</taxon>
    </lineage>
</organism>
<dbReference type="PANTHER" id="PTHR10799">
    <property type="entry name" value="SNF2/RAD54 HELICASE FAMILY"/>
    <property type="match status" value="1"/>
</dbReference>
<comment type="caution">
    <text evidence="4">The sequence shown here is derived from an EMBL/GenBank/DDBJ whole genome shotgun (WGS) entry which is preliminary data.</text>
</comment>
<dbReference type="Proteomes" id="UP001157126">
    <property type="component" value="Unassembled WGS sequence"/>
</dbReference>
<dbReference type="InterPro" id="IPR038718">
    <property type="entry name" value="SNF2-like_sf"/>
</dbReference>
<dbReference type="EMBL" id="BSUO01000001">
    <property type="protein sequence ID" value="GMA41654.1"/>
    <property type="molecule type" value="Genomic_DNA"/>
</dbReference>
<keyword evidence="5" id="KW-1185">Reference proteome</keyword>
<dbReference type="RefSeq" id="WP_284305192.1">
    <property type="nucleotide sequence ID" value="NZ_BSUO01000001.1"/>
</dbReference>
<protein>
    <recommendedName>
        <fullName evidence="3">SWIM-type domain-containing protein</fullName>
    </recommendedName>
</protein>
<reference evidence="5" key="1">
    <citation type="journal article" date="2019" name="Int. J. Syst. Evol. Microbiol.">
        <title>The Global Catalogue of Microorganisms (GCM) 10K type strain sequencing project: providing services to taxonomists for standard genome sequencing and annotation.</title>
        <authorList>
            <consortium name="The Broad Institute Genomics Platform"/>
            <consortium name="The Broad Institute Genome Sequencing Center for Infectious Disease"/>
            <person name="Wu L."/>
            <person name="Ma J."/>
        </authorList>
    </citation>
    <scope>NUCLEOTIDE SEQUENCE [LARGE SCALE GENOMIC DNA]</scope>
    <source>
        <strain evidence="5">NBRC 113072</strain>
    </source>
</reference>
<dbReference type="Gene3D" id="3.40.50.10810">
    <property type="entry name" value="Tandem AAA-ATPase domain"/>
    <property type="match status" value="1"/>
</dbReference>
<dbReference type="InterPro" id="IPR027417">
    <property type="entry name" value="P-loop_NTPase"/>
</dbReference>
<evidence type="ECO:0000313" key="4">
    <source>
        <dbReference type="EMBL" id="GMA41654.1"/>
    </source>
</evidence>
<evidence type="ECO:0000256" key="2">
    <source>
        <dbReference type="SAM" id="MobiDB-lite"/>
    </source>
</evidence>
<keyword evidence="1" id="KW-0863">Zinc-finger</keyword>
<gene>
    <name evidence="4" type="ORF">GCM10025883_36990</name>
</gene>